<dbReference type="PANTHER" id="PTHR30399">
    <property type="entry name" value="UNCHARACTERIZED PROTEIN YGJP"/>
    <property type="match status" value="1"/>
</dbReference>
<sequence>MNKSDIKIIKSKRKTFSLEMKNDLSLVARVPIGASSKAINDFITRSDSWIKKTEEKIKENKSEFGDVAKLSDRELRDLYKVAKEELPLRVAYFAKLMKVSYYKITIRAQRTRWGSCTTKGNLNFNCLLMLTPKWVQDYVVVHELCHRLHMNHSKEFWEEVEGVMPKYKEAKKWLADNGASLIERLP</sequence>
<gene>
    <name evidence="2" type="ORF">SAMN05216544_0408</name>
</gene>
<dbReference type="PANTHER" id="PTHR30399:SF1">
    <property type="entry name" value="UTP PYROPHOSPHATASE"/>
    <property type="match status" value="1"/>
</dbReference>
<dbReference type="CDD" id="cd07344">
    <property type="entry name" value="M48_yhfN_like"/>
    <property type="match status" value="1"/>
</dbReference>
<dbReference type="InterPro" id="IPR053136">
    <property type="entry name" value="UTP_pyrophosphatase-like"/>
</dbReference>
<evidence type="ECO:0000313" key="2">
    <source>
        <dbReference type="EMBL" id="SDM48711.1"/>
    </source>
</evidence>
<dbReference type="Proteomes" id="UP000187651">
    <property type="component" value="Unassembled WGS sequence"/>
</dbReference>
<dbReference type="Gene3D" id="3.30.2010.10">
    <property type="entry name" value="Metalloproteases ('zincins'), catalytic domain"/>
    <property type="match status" value="1"/>
</dbReference>
<dbReference type="InterPro" id="IPR002725">
    <property type="entry name" value="YgjP-like_metallopeptidase"/>
</dbReference>
<reference evidence="3" key="1">
    <citation type="submission" date="2016-10" db="EMBL/GenBank/DDBJ databases">
        <authorList>
            <person name="Varghese N."/>
            <person name="Submissions S."/>
        </authorList>
    </citation>
    <scope>NUCLEOTIDE SEQUENCE [LARGE SCALE GENOMIC DNA]</scope>
    <source>
        <strain evidence="3">M83</strain>
    </source>
</reference>
<name>A0A1G9TLY9_9FIRM</name>
<evidence type="ECO:0000313" key="3">
    <source>
        <dbReference type="Proteomes" id="UP000187651"/>
    </source>
</evidence>
<dbReference type="AlphaFoldDB" id="A0A1G9TLY9"/>
<accession>A0A1G9TLY9</accession>
<keyword evidence="3" id="KW-1185">Reference proteome</keyword>
<feature type="domain" description="YgjP-like metallopeptidase" evidence="1">
    <location>
        <begin position="74"/>
        <end position="176"/>
    </location>
</feature>
<protein>
    <recommendedName>
        <fullName evidence="1">YgjP-like metallopeptidase domain-containing protein</fullName>
    </recommendedName>
</protein>
<dbReference type="EMBL" id="FNHZ01000001">
    <property type="protein sequence ID" value="SDM48711.1"/>
    <property type="molecule type" value="Genomic_DNA"/>
</dbReference>
<organism evidence="2 3">
    <name type="scientific">Lachnospira pectinoschiza</name>
    <dbReference type="NCBI Taxonomy" id="28052"/>
    <lineage>
        <taxon>Bacteria</taxon>
        <taxon>Bacillati</taxon>
        <taxon>Bacillota</taxon>
        <taxon>Clostridia</taxon>
        <taxon>Lachnospirales</taxon>
        <taxon>Lachnospiraceae</taxon>
        <taxon>Lachnospira</taxon>
    </lineage>
</organism>
<evidence type="ECO:0000259" key="1">
    <source>
        <dbReference type="Pfam" id="PF01863"/>
    </source>
</evidence>
<dbReference type="Pfam" id="PF01863">
    <property type="entry name" value="YgjP-like"/>
    <property type="match status" value="1"/>
</dbReference>
<proteinExistence type="predicted"/>